<sequence length="336" mass="37034">MLDNDDNNNSSSNNNNSNNNNNNDDNNNDHTPNHSHKHNDHHKHHSHDNLDHVVPAIKNKEIIGALLRGGRMAMATEMEIASLFGAQLPAVKKQAEEKLLPARSETKGKGKGKGQKGGNKAQGSSQGATLTQEQIMEAIRLLTQLALRHEDNINILRQDRAFLLSMVNALFGISQQWKQHREEGKTEAPLRIALLKCLILELKTRAQQIIESKEKAQTAAKMGWLQSSKDREPCWLPLAWDSANQVDKPVQDLGPLPHSDAMRALDTVMSGADPQGAMMAFLMEVSNRGGEAQEVYSAISTLCHSALFYVIGARIRVDTAKRTPLDFGPSLVTAVL</sequence>
<organism evidence="2 3">
    <name type="scientific">Symbiodinium microadriaticum</name>
    <name type="common">Dinoflagellate</name>
    <name type="synonym">Zooxanthella microadriatica</name>
    <dbReference type="NCBI Taxonomy" id="2951"/>
    <lineage>
        <taxon>Eukaryota</taxon>
        <taxon>Sar</taxon>
        <taxon>Alveolata</taxon>
        <taxon>Dinophyceae</taxon>
        <taxon>Suessiales</taxon>
        <taxon>Symbiodiniaceae</taxon>
        <taxon>Symbiodinium</taxon>
    </lineage>
</organism>
<dbReference type="AlphaFoldDB" id="A0A1Q9CPS3"/>
<feature type="compositionally biased region" description="Basic residues" evidence="1">
    <location>
        <begin position="33"/>
        <end position="46"/>
    </location>
</feature>
<reference evidence="2 3" key="1">
    <citation type="submission" date="2016-02" db="EMBL/GenBank/DDBJ databases">
        <title>Genome analysis of coral dinoflagellate symbionts highlights evolutionary adaptations to a symbiotic lifestyle.</title>
        <authorList>
            <person name="Aranda M."/>
            <person name="Li Y."/>
            <person name="Liew Y.J."/>
            <person name="Baumgarten S."/>
            <person name="Simakov O."/>
            <person name="Wilson M."/>
            <person name="Piel J."/>
            <person name="Ashoor H."/>
            <person name="Bougouffa S."/>
            <person name="Bajic V.B."/>
            <person name="Ryu T."/>
            <person name="Ravasi T."/>
            <person name="Bayer T."/>
            <person name="Micklem G."/>
            <person name="Kim H."/>
            <person name="Bhak J."/>
            <person name="Lajeunesse T.C."/>
            <person name="Voolstra C.R."/>
        </authorList>
    </citation>
    <scope>NUCLEOTIDE SEQUENCE [LARGE SCALE GENOMIC DNA]</scope>
    <source>
        <strain evidence="2 3">CCMP2467</strain>
    </source>
</reference>
<feature type="region of interest" description="Disordered" evidence="1">
    <location>
        <begin position="99"/>
        <end position="129"/>
    </location>
</feature>
<gene>
    <name evidence="2" type="ORF">AK812_SmicGene34145</name>
</gene>
<name>A0A1Q9CPS3_SYMMI</name>
<feature type="compositionally biased region" description="Basic and acidic residues" evidence="1">
    <location>
        <begin position="99"/>
        <end position="108"/>
    </location>
</feature>
<dbReference type="EMBL" id="LSRX01001006">
    <property type="protein sequence ID" value="OLP84928.1"/>
    <property type="molecule type" value="Genomic_DNA"/>
</dbReference>
<comment type="caution">
    <text evidence="2">The sequence shown here is derived from an EMBL/GenBank/DDBJ whole genome shotgun (WGS) entry which is preliminary data.</text>
</comment>
<feature type="compositionally biased region" description="Low complexity" evidence="1">
    <location>
        <begin position="118"/>
        <end position="128"/>
    </location>
</feature>
<feature type="compositionally biased region" description="Low complexity" evidence="1">
    <location>
        <begin position="7"/>
        <end position="25"/>
    </location>
</feature>
<evidence type="ECO:0000256" key="1">
    <source>
        <dbReference type="SAM" id="MobiDB-lite"/>
    </source>
</evidence>
<accession>A0A1Q9CPS3</accession>
<dbReference type="OrthoDB" id="416161at2759"/>
<proteinExistence type="predicted"/>
<evidence type="ECO:0000313" key="2">
    <source>
        <dbReference type="EMBL" id="OLP84928.1"/>
    </source>
</evidence>
<protein>
    <submittedName>
        <fullName evidence="2">Uncharacterized protein</fullName>
    </submittedName>
</protein>
<feature type="region of interest" description="Disordered" evidence="1">
    <location>
        <begin position="1"/>
        <end position="48"/>
    </location>
</feature>
<dbReference type="Proteomes" id="UP000186817">
    <property type="component" value="Unassembled WGS sequence"/>
</dbReference>
<keyword evidence="3" id="KW-1185">Reference proteome</keyword>
<evidence type="ECO:0000313" key="3">
    <source>
        <dbReference type="Proteomes" id="UP000186817"/>
    </source>
</evidence>